<gene>
    <name evidence="1" type="ORF">CCACVL1_01560</name>
</gene>
<accession>A0A1R3KH96</accession>
<evidence type="ECO:0000313" key="1">
    <source>
        <dbReference type="EMBL" id="OMP06463.1"/>
    </source>
</evidence>
<protein>
    <submittedName>
        <fullName evidence="1">Uncharacterized protein</fullName>
    </submittedName>
</protein>
<keyword evidence="2" id="KW-1185">Reference proteome</keyword>
<dbReference type="EMBL" id="AWWV01004909">
    <property type="protein sequence ID" value="OMP06463.1"/>
    <property type="molecule type" value="Genomic_DNA"/>
</dbReference>
<dbReference type="Gramene" id="OMP06463">
    <property type="protein sequence ID" value="OMP06463"/>
    <property type="gene ID" value="CCACVL1_01560"/>
</dbReference>
<proteinExistence type="predicted"/>
<name>A0A1R3KH96_COCAP</name>
<sequence>MRQETRKLPTLIVITVVNTNKGLDQVVSGLFQLKQVSGSRPC</sequence>
<dbReference type="AlphaFoldDB" id="A0A1R3KH96"/>
<dbReference type="Proteomes" id="UP000188268">
    <property type="component" value="Unassembled WGS sequence"/>
</dbReference>
<comment type="caution">
    <text evidence="1">The sequence shown here is derived from an EMBL/GenBank/DDBJ whole genome shotgun (WGS) entry which is preliminary data.</text>
</comment>
<evidence type="ECO:0000313" key="2">
    <source>
        <dbReference type="Proteomes" id="UP000188268"/>
    </source>
</evidence>
<organism evidence="1 2">
    <name type="scientific">Corchorus capsularis</name>
    <name type="common">Jute</name>
    <dbReference type="NCBI Taxonomy" id="210143"/>
    <lineage>
        <taxon>Eukaryota</taxon>
        <taxon>Viridiplantae</taxon>
        <taxon>Streptophyta</taxon>
        <taxon>Embryophyta</taxon>
        <taxon>Tracheophyta</taxon>
        <taxon>Spermatophyta</taxon>
        <taxon>Magnoliopsida</taxon>
        <taxon>eudicotyledons</taxon>
        <taxon>Gunneridae</taxon>
        <taxon>Pentapetalae</taxon>
        <taxon>rosids</taxon>
        <taxon>malvids</taxon>
        <taxon>Malvales</taxon>
        <taxon>Malvaceae</taxon>
        <taxon>Grewioideae</taxon>
        <taxon>Apeibeae</taxon>
        <taxon>Corchorus</taxon>
    </lineage>
</organism>
<feature type="non-terminal residue" evidence="1">
    <location>
        <position position="42"/>
    </location>
</feature>
<reference evidence="1 2" key="1">
    <citation type="submission" date="2013-09" db="EMBL/GenBank/DDBJ databases">
        <title>Corchorus capsularis genome sequencing.</title>
        <authorList>
            <person name="Alam M."/>
            <person name="Haque M.S."/>
            <person name="Islam M.S."/>
            <person name="Emdad E.M."/>
            <person name="Islam M.M."/>
            <person name="Ahmed B."/>
            <person name="Halim A."/>
            <person name="Hossen Q.M.M."/>
            <person name="Hossain M.Z."/>
            <person name="Ahmed R."/>
            <person name="Khan M.M."/>
            <person name="Islam R."/>
            <person name="Rashid M.M."/>
            <person name="Khan S.A."/>
            <person name="Rahman M.S."/>
            <person name="Alam M."/>
        </authorList>
    </citation>
    <scope>NUCLEOTIDE SEQUENCE [LARGE SCALE GENOMIC DNA]</scope>
    <source>
        <strain evidence="2">cv. CVL-1</strain>
        <tissue evidence="1">Whole seedling</tissue>
    </source>
</reference>